<sequence>MESVYTLLDIRKLRTSAYHSQSNGQVERFNRTLLTMLSITVEERPFDRDEQVPLHLLAYRTSVHSSPEMTPFQAMFGREARLPTDIMYGLLPAGPSQVDMHAYASDLRQNLQTAYARARQYIGLAQRHQKELFDEKMNFKPIRVGELVWLLDPG</sequence>
<evidence type="ECO:0000313" key="2">
    <source>
        <dbReference type="Proteomes" id="UP000046395"/>
    </source>
</evidence>
<accession>A0A5S6QNM4</accession>
<evidence type="ECO:0000313" key="3">
    <source>
        <dbReference type="WBParaSite" id="TMUE_2000008951.1"/>
    </source>
</evidence>
<dbReference type="STRING" id="70415.A0A5S6QNM4"/>
<keyword evidence="2" id="KW-1185">Reference proteome</keyword>
<reference evidence="3" key="1">
    <citation type="submission" date="2019-12" db="UniProtKB">
        <authorList>
            <consortium name="WormBaseParasite"/>
        </authorList>
    </citation>
    <scope>IDENTIFICATION</scope>
</reference>
<dbReference type="WBParaSite" id="TMUE_2000008951.1">
    <property type="protein sequence ID" value="TMUE_2000008951.1"/>
    <property type="gene ID" value="WBGene00300455"/>
</dbReference>
<dbReference type="Proteomes" id="UP000046395">
    <property type="component" value="Unassembled WGS sequence"/>
</dbReference>
<dbReference type="InterPro" id="IPR050951">
    <property type="entry name" value="Retrovirus_Pol_polyprotein"/>
</dbReference>
<dbReference type="PANTHER" id="PTHR37984:SF15">
    <property type="entry name" value="INTEGRASE CATALYTIC DOMAIN-CONTAINING PROTEIN"/>
    <property type="match status" value="1"/>
</dbReference>
<dbReference type="InterPro" id="IPR036397">
    <property type="entry name" value="RNaseH_sf"/>
</dbReference>
<dbReference type="InterPro" id="IPR012337">
    <property type="entry name" value="RNaseH-like_sf"/>
</dbReference>
<organism evidence="2 3">
    <name type="scientific">Trichuris muris</name>
    <name type="common">Mouse whipworm</name>
    <dbReference type="NCBI Taxonomy" id="70415"/>
    <lineage>
        <taxon>Eukaryota</taxon>
        <taxon>Metazoa</taxon>
        <taxon>Ecdysozoa</taxon>
        <taxon>Nematoda</taxon>
        <taxon>Enoplea</taxon>
        <taxon>Dorylaimia</taxon>
        <taxon>Trichinellida</taxon>
        <taxon>Trichuridae</taxon>
        <taxon>Trichuris</taxon>
    </lineage>
</organism>
<proteinExistence type="predicted"/>
<dbReference type="Gene3D" id="3.30.420.10">
    <property type="entry name" value="Ribonuclease H-like superfamily/Ribonuclease H"/>
    <property type="match status" value="1"/>
</dbReference>
<feature type="domain" description="Integrase catalytic" evidence="1">
    <location>
        <begin position="1"/>
        <end position="79"/>
    </location>
</feature>
<evidence type="ECO:0000259" key="1">
    <source>
        <dbReference type="PROSITE" id="PS50994"/>
    </source>
</evidence>
<dbReference type="PROSITE" id="PS50994">
    <property type="entry name" value="INTEGRASE"/>
    <property type="match status" value="1"/>
</dbReference>
<name>A0A5S6QNM4_TRIMR</name>
<dbReference type="GO" id="GO:0003676">
    <property type="term" value="F:nucleic acid binding"/>
    <property type="evidence" value="ECO:0007669"/>
    <property type="project" value="InterPro"/>
</dbReference>
<dbReference type="InterPro" id="IPR001584">
    <property type="entry name" value="Integrase_cat-core"/>
</dbReference>
<dbReference type="GO" id="GO:0015074">
    <property type="term" value="P:DNA integration"/>
    <property type="evidence" value="ECO:0007669"/>
    <property type="project" value="InterPro"/>
</dbReference>
<dbReference type="AlphaFoldDB" id="A0A5S6QNM4"/>
<dbReference type="SUPFAM" id="SSF53098">
    <property type="entry name" value="Ribonuclease H-like"/>
    <property type="match status" value="1"/>
</dbReference>
<protein>
    <submittedName>
        <fullName evidence="3">Integrase catalytic domain-containing protein</fullName>
    </submittedName>
</protein>
<dbReference type="PANTHER" id="PTHR37984">
    <property type="entry name" value="PROTEIN CBG26694"/>
    <property type="match status" value="1"/>
</dbReference>